<evidence type="ECO:0000256" key="2">
    <source>
        <dbReference type="ARBA" id="ARBA00022553"/>
    </source>
</evidence>
<feature type="transmembrane region" description="Helical" evidence="4">
    <location>
        <begin position="316"/>
        <end position="337"/>
    </location>
</feature>
<dbReference type="InterPro" id="IPR050640">
    <property type="entry name" value="Bact_2-comp_sensor_kinase"/>
</dbReference>
<dbReference type="AlphaFoldDB" id="A0A6P1TKZ7"/>
<accession>A0A6P1TKZ7</accession>
<dbReference type="PANTHER" id="PTHR34220">
    <property type="entry name" value="SENSOR HISTIDINE KINASE YPDA"/>
    <property type="match status" value="1"/>
</dbReference>
<keyword evidence="7" id="KW-1185">Reference proteome</keyword>
<dbReference type="CDD" id="cd06225">
    <property type="entry name" value="HAMP"/>
    <property type="match status" value="1"/>
</dbReference>
<dbReference type="EMBL" id="CP048000">
    <property type="protein sequence ID" value="QHQ61103.1"/>
    <property type="molecule type" value="Genomic_DNA"/>
</dbReference>
<dbReference type="SMART" id="SM00304">
    <property type="entry name" value="HAMP"/>
    <property type="match status" value="1"/>
</dbReference>
<evidence type="ECO:0000256" key="3">
    <source>
        <dbReference type="ARBA" id="ARBA00022679"/>
    </source>
</evidence>
<feature type="domain" description="HAMP" evidence="5">
    <location>
        <begin position="340"/>
        <end position="392"/>
    </location>
</feature>
<keyword evidence="3" id="KW-0808">Transferase</keyword>
<keyword evidence="2" id="KW-0597">Phosphoprotein</keyword>
<evidence type="ECO:0000313" key="6">
    <source>
        <dbReference type="EMBL" id="QHQ61103.1"/>
    </source>
</evidence>
<dbReference type="InterPro" id="IPR003660">
    <property type="entry name" value="HAMP_dom"/>
</dbReference>
<feature type="transmembrane region" description="Helical" evidence="4">
    <location>
        <begin position="20"/>
        <end position="43"/>
    </location>
</feature>
<dbReference type="Pfam" id="PF00672">
    <property type="entry name" value="HAMP"/>
    <property type="match status" value="1"/>
</dbReference>
<evidence type="ECO:0000256" key="1">
    <source>
        <dbReference type="ARBA" id="ARBA00004370"/>
    </source>
</evidence>
<dbReference type="Pfam" id="PF06580">
    <property type="entry name" value="His_kinase"/>
    <property type="match status" value="1"/>
</dbReference>
<dbReference type="InterPro" id="IPR010559">
    <property type="entry name" value="Sig_transdc_His_kin_internal"/>
</dbReference>
<dbReference type="GO" id="GO:0000155">
    <property type="term" value="F:phosphorelay sensor kinase activity"/>
    <property type="evidence" value="ECO:0007669"/>
    <property type="project" value="InterPro"/>
</dbReference>
<name>A0A6P1TKZ7_9FIRM</name>
<protein>
    <submittedName>
        <fullName evidence="6">HAMP domain-containing protein</fullName>
    </submittedName>
</protein>
<organism evidence="6 7">
    <name type="scientific">Anaerocolumna sedimenticola</name>
    <dbReference type="NCBI Taxonomy" id="2696063"/>
    <lineage>
        <taxon>Bacteria</taxon>
        <taxon>Bacillati</taxon>
        <taxon>Bacillota</taxon>
        <taxon>Clostridia</taxon>
        <taxon>Lachnospirales</taxon>
        <taxon>Lachnospiraceae</taxon>
        <taxon>Anaerocolumna</taxon>
    </lineage>
</organism>
<keyword evidence="4" id="KW-1133">Transmembrane helix</keyword>
<dbReference type="SUPFAM" id="SSF55874">
    <property type="entry name" value="ATPase domain of HSP90 chaperone/DNA topoisomerase II/histidine kinase"/>
    <property type="match status" value="1"/>
</dbReference>
<evidence type="ECO:0000256" key="4">
    <source>
        <dbReference type="SAM" id="Phobius"/>
    </source>
</evidence>
<reference evidence="6 7" key="1">
    <citation type="submission" date="2020-01" db="EMBL/GenBank/DDBJ databases">
        <title>Genome analysis of Anaerocolumna sp. CBA3638.</title>
        <authorList>
            <person name="Kim J."/>
            <person name="Roh S.W."/>
        </authorList>
    </citation>
    <scope>NUCLEOTIDE SEQUENCE [LARGE SCALE GENOMIC DNA]</scope>
    <source>
        <strain evidence="6 7">CBA3638</strain>
    </source>
</reference>
<dbReference type="GO" id="GO:0016020">
    <property type="term" value="C:membrane"/>
    <property type="evidence" value="ECO:0007669"/>
    <property type="project" value="UniProtKB-SubCell"/>
</dbReference>
<keyword evidence="4" id="KW-0812">Transmembrane</keyword>
<comment type="subcellular location">
    <subcellularLocation>
        <location evidence="1">Membrane</location>
    </subcellularLocation>
</comment>
<dbReference type="InterPro" id="IPR036890">
    <property type="entry name" value="HATPase_C_sf"/>
</dbReference>
<dbReference type="Gene3D" id="6.10.340.10">
    <property type="match status" value="1"/>
</dbReference>
<dbReference type="KEGG" id="anr:Ana3638_10265"/>
<sequence length="643" mass="73855">MSENKVVNLKIRNSLSAKVSLINAFIILIGFIIMIFVTAKINYNLSVNKEKQMMDVYLSNSLNSVDNKLKDMGRVSLMCFSDNQTQDILKNYDSFTYMEKLSSDTYLNKLYTSLVTIRDDISGIYMFDFNNLIFHQDSYASSFRRKYDIKKYIKKLETIEQNDENVSGCKLALGKQPEFMRYSINSIKNKLDENCLYLIRGIKSFSPNVQIGYILLTTPVRVMDDILKEYLSPDAPYLLITEDGSIVCSDKENMIGNKLKQEMPQVFRNITNKSGSFRAAIHNDSYLFSYQKSEYSKLILITGTSNKLLSLQSMEFIKISLIFFAIMILAAVVLVTYHTRKMLHPLHKLSQAMSNFNQNDMSVRFSIESGDETGQLVASFNTMMDIINDLIELEYKSKVSLREAQLNQQKMSLLYLKNQINSHFLYNTLDNIRTKAEIQGDKDVAYMIMLLVDFFRLSVKADSQLVYIQHEVKLIQVYFNLICCRYPNLQCNLDVDTSLDLVKIPNFILQPLVENSLMHGLKGNGYKGRILVSIQQDYAREGYIIIKVYDNGVGLREENRYCFDKMLASVGKGILDENMSEDNHIGILNVQRRLLMYYPEEKGLIYTENPEGGITVTIIIKKELDTNNENTGIPEKAAESSSF</sequence>
<dbReference type="PROSITE" id="PS50885">
    <property type="entry name" value="HAMP"/>
    <property type="match status" value="1"/>
</dbReference>
<dbReference type="SUPFAM" id="SSF158472">
    <property type="entry name" value="HAMP domain-like"/>
    <property type="match status" value="1"/>
</dbReference>
<gene>
    <name evidence="6" type="ORF">Ana3638_10265</name>
</gene>
<dbReference type="PANTHER" id="PTHR34220:SF7">
    <property type="entry name" value="SENSOR HISTIDINE KINASE YPDA"/>
    <property type="match status" value="1"/>
</dbReference>
<dbReference type="RefSeq" id="WP_161837930.1">
    <property type="nucleotide sequence ID" value="NZ_CP048000.1"/>
</dbReference>
<dbReference type="Gene3D" id="3.30.565.10">
    <property type="entry name" value="Histidine kinase-like ATPase, C-terminal domain"/>
    <property type="match status" value="1"/>
</dbReference>
<keyword evidence="4" id="KW-0472">Membrane</keyword>
<proteinExistence type="predicted"/>
<evidence type="ECO:0000259" key="5">
    <source>
        <dbReference type="PROSITE" id="PS50885"/>
    </source>
</evidence>
<evidence type="ECO:0000313" key="7">
    <source>
        <dbReference type="Proteomes" id="UP000464314"/>
    </source>
</evidence>
<dbReference type="Proteomes" id="UP000464314">
    <property type="component" value="Chromosome"/>
</dbReference>